<dbReference type="KEGG" id="marq:MARGE09_P1220"/>
<feature type="domain" description="Glycosyl transferase family 1" evidence="1">
    <location>
        <begin position="161"/>
        <end position="339"/>
    </location>
</feature>
<proteinExistence type="predicted"/>
<protein>
    <recommendedName>
        <fullName evidence="5">Glycosyltransferase family 4 protein</fullName>
    </recommendedName>
</protein>
<evidence type="ECO:0000259" key="2">
    <source>
        <dbReference type="Pfam" id="PF13477"/>
    </source>
</evidence>
<dbReference type="AlphaFoldDB" id="A0AAN2BJH5"/>
<organism evidence="3 4">
    <name type="scientific">Marinagarivorans cellulosilyticus</name>
    <dbReference type="NCBI Taxonomy" id="2721545"/>
    <lineage>
        <taxon>Bacteria</taxon>
        <taxon>Pseudomonadati</taxon>
        <taxon>Pseudomonadota</taxon>
        <taxon>Gammaproteobacteria</taxon>
        <taxon>Cellvibrionales</taxon>
        <taxon>Cellvibrionaceae</taxon>
        <taxon>Marinagarivorans</taxon>
    </lineage>
</organism>
<dbReference type="RefSeq" id="WP_236986498.1">
    <property type="nucleotide sequence ID" value="NZ_AP023086.1"/>
</dbReference>
<dbReference type="PANTHER" id="PTHR12526">
    <property type="entry name" value="GLYCOSYLTRANSFERASE"/>
    <property type="match status" value="1"/>
</dbReference>
<dbReference type="Proteomes" id="UP001320119">
    <property type="component" value="Chromosome"/>
</dbReference>
<dbReference type="InterPro" id="IPR001296">
    <property type="entry name" value="Glyco_trans_1"/>
</dbReference>
<keyword evidence="4" id="KW-1185">Reference proteome</keyword>
<dbReference type="Pfam" id="PF13477">
    <property type="entry name" value="Glyco_trans_4_2"/>
    <property type="match status" value="1"/>
</dbReference>
<evidence type="ECO:0000313" key="3">
    <source>
        <dbReference type="EMBL" id="BCD97020.1"/>
    </source>
</evidence>
<feature type="domain" description="Glycosyltransferase subfamily 4-like N-terminal" evidence="2">
    <location>
        <begin position="2"/>
        <end position="133"/>
    </location>
</feature>
<dbReference type="Gene3D" id="3.40.50.2000">
    <property type="entry name" value="Glycogen Phosphorylase B"/>
    <property type="match status" value="2"/>
</dbReference>
<accession>A0AAN2BJH5</accession>
<reference evidence="3 4" key="1">
    <citation type="journal article" date="2022" name="IScience">
        <title>An ultrasensitive nanofiber-based assay for enzymatic hydrolysis and deep-sea microbial degradation of cellulose.</title>
        <authorList>
            <person name="Tsudome M."/>
            <person name="Tachioka M."/>
            <person name="Miyazaki M."/>
            <person name="Uchimura K."/>
            <person name="Tsuda M."/>
            <person name="Takaki Y."/>
            <person name="Deguchi S."/>
        </authorList>
    </citation>
    <scope>NUCLEOTIDE SEQUENCE [LARGE SCALE GENOMIC DNA]</scope>
    <source>
        <strain evidence="3 4">GE09</strain>
    </source>
</reference>
<dbReference type="GO" id="GO:1901135">
    <property type="term" value="P:carbohydrate derivative metabolic process"/>
    <property type="evidence" value="ECO:0007669"/>
    <property type="project" value="UniProtKB-ARBA"/>
</dbReference>
<name>A0AAN2BJH5_9GAMM</name>
<gene>
    <name evidence="3" type="ORF">MARGE09_P1220</name>
</gene>
<evidence type="ECO:0000313" key="4">
    <source>
        <dbReference type="Proteomes" id="UP001320119"/>
    </source>
</evidence>
<dbReference type="EMBL" id="AP023086">
    <property type="protein sequence ID" value="BCD97020.1"/>
    <property type="molecule type" value="Genomic_DNA"/>
</dbReference>
<evidence type="ECO:0008006" key="5">
    <source>
        <dbReference type="Google" id="ProtNLM"/>
    </source>
</evidence>
<evidence type="ECO:0000259" key="1">
    <source>
        <dbReference type="Pfam" id="PF00534"/>
    </source>
</evidence>
<sequence>MKVALLSGGASIHTIRWANGLAQAGHQVHLITQHPLLEPVDASVVLHEFPYRGTLGYFLMASSVKKLLKKIKPDVLNAHYASGYGTTARLINFHPYLLSVWGSDVYDVPNQSKFHRYWIKTNLQSADRIASTSHCMATQTHTLADNLGDIAITPFGVDVERFEYRQSVAVNKDALVIGTIKRLAPKYGIDTLIESFALLLSHYRKKSPEIAEKLELHIVGEGPQREELELLAKRLDVDQQTRFFGRVLHFEVPKKLAEFDIYAALSRLDSESFGVAIIEAGAAGKPVVVSDAGGLPEVVVAEKTGIVVPRAQPQQAAKALQRLIEDPSLRSSMGQEGYKHVKSQYSWSLSVLTMQKLLEDVVQDGAQVNELA</sequence>
<dbReference type="SUPFAM" id="SSF53756">
    <property type="entry name" value="UDP-Glycosyltransferase/glycogen phosphorylase"/>
    <property type="match status" value="1"/>
</dbReference>
<dbReference type="Pfam" id="PF00534">
    <property type="entry name" value="Glycos_transf_1"/>
    <property type="match status" value="1"/>
</dbReference>
<dbReference type="GO" id="GO:0016757">
    <property type="term" value="F:glycosyltransferase activity"/>
    <property type="evidence" value="ECO:0007669"/>
    <property type="project" value="InterPro"/>
</dbReference>
<dbReference type="PANTHER" id="PTHR12526:SF638">
    <property type="entry name" value="SPORE COAT PROTEIN SA"/>
    <property type="match status" value="1"/>
</dbReference>
<dbReference type="InterPro" id="IPR028098">
    <property type="entry name" value="Glyco_trans_4-like_N"/>
</dbReference>